<proteinExistence type="predicted"/>
<evidence type="ECO:0000313" key="2">
    <source>
        <dbReference type="EMBL" id="GIH26291.1"/>
    </source>
</evidence>
<keyword evidence="3" id="KW-1185">Reference proteome</keyword>
<organism evidence="2 3">
    <name type="scientific">Acrocarpospora phusangensis</name>
    <dbReference type="NCBI Taxonomy" id="1070424"/>
    <lineage>
        <taxon>Bacteria</taxon>
        <taxon>Bacillati</taxon>
        <taxon>Actinomycetota</taxon>
        <taxon>Actinomycetes</taxon>
        <taxon>Streptosporangiales</taxon>
        <taxon>Streptosporangiaceae</taxon>
        <taxon>Acrocarpospora</taxon>
    </lineage>
</organism>
<dbReference type="NCBIfam" id="NF041216">
    <property type="entry name" value="CU044_2847_fam"/>
    <property type="match status" value="1"/>
</dbReference>
<protein>
    <recommendedName>
        <fullName evidence="1">Trypsin-co-occurring domain-containing protein</fullName>
    </recommendedName>
</protein>
<evidence type="ECO:0000313" key="3">
    <source>
        <dbReference type="Proteomes" id="UP000640052"/>
    </source>
</evidence>
<dbReference type="EMBL" id="BOOA01000038">
    <property type="protein sequence ID" value="GIH26291.1"/>
    <property type="molecule type" value="Genomic_DNA"/>
</dbReference>
<feature type="domain" description="Trypsin-co-occurring" evidence="1">
    <location>
        <begin position="17"/>
        <end position="115"/>
    </location>
</feature>
<dbReference type="Pfam" id="PF19493">
    <property type="entry name" value="Trypco1"/>
    <property type="match status" value="1"/>
</dbReference>
<gene>
    <name evidence="2" type="ORF">Aph01nite_46010</name>
</gene>
<dbReference type="InterPro" id="IPR045794">
    <property type="entry name" value="Trypco1"/>
</dbReference>
<dbReference type="Proteomes" id="UP000640052">
    <property type="component" value="Unassembled WGS sequence"/>
</dbReference>
<comment type="caution">
    <text evidence="2">The sequence shown here is derived from an EMBL/GenBank/DDBJ whole genome shotgun (WGS) entry which is preliminary data.</text>
</comment>
<name>A0A919QCG5_9ACTN</name>
<accession>A0A919QCG5</accession>
<reference evidence="2" key="1">
    <citation type="submission" date="2021-01" db="EMBL/GenBank/DDBJ databases">
        <title>Whole genome shotgun sequence of Acrocarpospora phusangensis NBRC 108782.</title>
        <authorList>
            <person name="Komaki H."/>
            <person name="Tamura T."/>
        </authorList>
    </citation>
    <scope>NUCLEOTIDE SEQUENCE</scope>
    <source>
        <strain evidence="2">NBRC 108782</strain>
    </source>
</reference>
<sequence>MLVERGGYSLMGDFVEVPLPDGTVLIVEAADQPRVGGVVAAGRLHDVASAATESFEMAVTRLQSAAGAIVGRMSGMVQPPSEVTVEFGVKLATAAGVVIASTSAEANLKVVLRWTNDTRVQITAEEEQPNPEAG</sequence>
<evidence type="ECO:0000259" key="1">
    <source>
        <dbReference type="Pfam" id="PF19493"/>
    </source>
</evidence>
<dbReference type="AlphaFoldDB" id="A0A919QCG5"/>